<gene>
    <name evidence="2" type="ORF">H206_01585</name>
</gene>
<dbReference type="InterPro" id="IPR002791">
    <property type="entry name" value="ARMT1-like_metal-bd"/>
</dbReference>
<dbReference type="SUPFAM" id="SSF111321">
    <property type="entry name" value="AF1104-like"/>
    <property type="match status" value="1"/>
</dbReference>
<feature type="domain" description="Damage-control phosphatase ARMT1-like metal-binding" evidence="1">
    <location>
        <begin position="5"/>
        <end position="275"/>
    </location>
</feature>
<dbReference type="Pfam" id="PF01937">
    <property type="entry name" value="ARMT1-like_dom"/>
    <property type="match status" value="1"/>
</dbReference>
<evidence type="ECO:0000313" key="2">
    <source>
        <dbReference type="EMBL" id="RWX43457.1"/>
    </source>
</evidence>
<evidence type="ECO:0000259" key="1">
    <source>
        <dbReference type="Pfam" id="PF01937"/>
    </source>
</evidence>
<comment type="caution">
    <text evidence="2">The sequence shown here is derived from an EMBL/GenBank/DDBJ whole genome shotgun (WGS) entry which is preliminary data.</text>
</comment>
<dbReference type="Proteomes" id="UP000287853">
    <property type="component" value="Unassembled WGS sequence"/>
</dbReference>
<dbReference type="InterPro" id="IPR036075">
    <property type="entry name" value="ARMT-1-like_metal-bd_sf"/>
</dbReference>
<accession>A0A3S4T5G5</accession>
<protein>
    <recommendedName>
        <fullName evidence="1">Damage-control phosphatase ARMT1-like metal-binding domain-containing protein</fullName>
    </recommendedName>
</protein>
<dbReference type="AlphaFoldDB" id="A0A3S4T5G5"/>
<dbReference type="Gene3D" id="3.40.50.10880">
    <property type="entry name" value="Uncharacterised protein PF01937, DUF89, domain 3"/>
    <property type="match status" value="1"/>
</dbReference>
<name>A0A3S4T5G5_9BACT</name>
<evidence type="ECO:0000313" key="3">
    <source>
        <dbReference type="Proteomes" id="UP000287853"/>
    </source>
</evidence>
<dbReference type="EMBL" id="MTKO01000120">
    <property type="protein sequence ID" value="RWX43457.1"/>
    <property type="molecule type" value="Genomic_DNA"/>
</dbReference>
<dbReference type="InterPro" id="IPR014444">
    <property type="entry name" value="PH1575-like"/>
</dbReference>
<organism evidence="2 3">
    <name type="scientific">Candidatus Electrothrix aarhusensis</name>
    <dbReference type="NCBI Taxonomy" id="1859131"/>
    <lineage>
        <taxon>Bacteria</taxon>
        <taxon>Pseudomonadati</taxon>
        <taxon>Thermodesulfobacteriota</taxon>
        <taxon>Desulfobulbia</taxon>
        <taxon>Desulfobulbales</taxon>
        <taxon>Desulfobulbaceae</taxon>
        <taxon>Candidatus Electrothrix</taxon>
    </lineage>
</organism>
<sequence>MRTNLDCLVCFMRQARSTGLLATDNLDLQRQLLDGAGRYINQVDTELSPPENAVGLYALFAEILGHDDPFAQVKQEGNDFALFLQEKVEQQIQAADDPLRAAVRVAIAGNIIDYGALHSFDAAATMQECFDREFVVDDYPVLLEALQDKPKVLYLCDNCGEIVFDGLLIRELNKLGCQVTAAVRDAPVINDATMADARVCGLDKICSVISNGTRCPGTPLESCSEDFREHFQDADLIISKGMGNFETLSEVSAPIFFLFTVKCRQVSRHLTERQGFAPDFLKGTGEMVLLRQKEDA</sequence>
<proteinExistence type="predicted"/>
<keyword evidence="3" id="KW-1185">Reference proteome</keyword>
<dbReference type="Gene3D" id="1.10.285.20">
    <property type="entry name" value="Uncharacterised protein PF01937, DUF89, domain 2"/>
    <property type="match status" value="1"/>
</dbReference>
<dbReference type="PIRSF" id="PIRSF006593">
    <property type="entry name" value="UCP006593"/>
    <property type="match status" value="1"/>
</dbReference>
<reference evidence="2 3" key="1">
    <citation type="submission" date="2017-01" db="EMBL/GenBank/DDBJ databases">
        <title>The cable genome- insights into the physiology and evolution of filamentous bacteria capable of sulfide oxidation via long distance electron transfer.</title>
        <authorList>
            <person name="Schreiber L."/>
            <person name="Bjerg J.T."/>
            <person name="Boggild A."/>
            <person name="Van De Vossenberg J."/>
            <person name="Meysman F."/>
            <person name="Nielsen L.P."/>
            <person name="Schramm A."/>
            <person name="Kjeldsen K.U."/>
        </authorList>
    </citation>
    <scope>NUCLEOTIDE SEQUENCE [LARGE SCALE GENOMIC DNA]</scope>
    <source>
        <strain evidence="2">MCF</strain>
    </source>
</reference>